<comment type="caution">
    <text evidence="1">The sequence shown here is derived from an EMBL/GenBank/DDBJ whole genome shotgun (WGS) entry which is preliminary data.</text>
</comment>
<name>A0A9D1Z8T8_9FIRM</name>
<reference evidence="1" key="1">
    <citation type="journal article" date="2021" name="PeerJ">
        <title>Extensive microbial diversity within the chicken gut microbiome revealed by metagenomics and culture.</title>
        <authorList>
            <person name="Gilroy R."/>
            <person name="Ravi A."/>
            <person name="Getino M."/>
            <person name="Pursley I."/>
            <person name="Horton D.L."/>
            <person name="Alikhan N.F."/>
            <person name="Baker D."/>
            <person name="Gharbi K."/>
            <person name="Hall N."/>
            <person name="Watson M."/>
            <person name="Adriaenssens E.M."/>
            <person name="Foster-Nyarko E."/>
            <person name="Jarju S."/>
            <person name="Secka A."/>
            <person name="Antonio M."/>
            <person name="Oren A."/>
            <person name="Chaudhuri R.R."/>
            <person name="La Ragione R."/>
            <person name="Hildebrand F."/>
            <person name="Pallen M.J."/>
        </authorList>
    </citation>
    <scope>NUCLEOTIDE SEQUENCE</scope>
    <source>
        <strain evidence="1">CHK199-9574</strain>
    </source>
</reference>
<dbReference type="Proteomes" id="UP000824135">
    <property type="component" value="Unassembled WGS sequence"/>
</dbReference>
<organism evidence="1 2">
    <name type="scientific">Candidatus Borkfalkia excrementavium</name>
    <dbReference type="NCBI Taxonomy" id="2838505"/>
    <lineage>
        <taxon>Bacteria</taxon>
        <taxon>Bacillati</taxon>
        <taxon>Bacillota</taxon>
        <taxon>Clostridia</taxon>
        <taxon>Christensenellales</taxon>
        <taxon>Christensenellaceae</taxon>
        <taxon>Candidatus Borkfalkia</taxon>
    </lineage>
</organism>
<dbReference type="EMBL" id="DXCO01000040">
    <property type="protein sequence ID" value="HIY78709.1"/>
    <property type="molecule type" value="Genomic_DNA"/>
</dbReference>
<accession>A0A9D1Z8T8</accession>
<dbReference type="AlphaFoldDB" id="A0A9D1Z8T8"/>
<gene>
    <name evidence="1" type="ORF">H9728_06655</name>
</gene>
<reference evidence="1" key="2">
    <citation type="submission" date="2021-04" db="EMBL/GenBank/DDBJ databases">
        <authorList>
            <person name="Gilroy R."/>
        </authorList>
    </citation>
    <scope>NUCLEOTIDE SEQUENCE</scope>
    <source>
        <strain evidence="1">CHK199-9574</strain>
    </source>
</reference>
<proteinExistence type="predicted"/>
<evidence type="ECO:0000313" key="2">
    <source>
        <dbReference type="Proteomes" id="UP000824135"/>
    </source>
</evidence>
<sequence>MHIIIDFKNAEEYENEQHGIIFEEDLTENEFDHLLDTLDCYIEDYPNYHCRVRNDADQEFFICLTVENR</sequence>
<evidence type="ECO:0000313" key="1">
    <source>
        <dbReference type="EMBL" id="HIY78709.1"/>
    </source>
</evidence>
<protein>
    <submittedName>
        <fullName evidence="1">Uncharacterized protein</fullName>
    </submittedName>
</protein>